<evidence type="ECO:0000313" key="3">
    <source>
        <dbReference type="Proteomes" id="UP001152320"/>
    </source>
</evidence>
<evidence type="ECO:0000259" key="1">
    <source>
        <dbReference type="Pfam" id="PF20209"/>
    </source>
</evidence>
<feature type="domain" description="DUF6570" evidence="1">
    <location>
        <begin position="28"/>
        <end position="143"/>
    </location>
</feature>
<dbReference type="InterPro" id="IPR046700">
    <property type="entry name" value="DUF6570"/>
</dbReference>
<organism evidence="2 3">
    <name type="scientific">Holothuria leucospilota</name>
    <name type="common">Black long sea cucumber</name>
    <name type="synonym">Mertensiothuria leucospilota</name>
    <dbReference type="NCBI Taxonomy" id="206669"/>
    <lineage>
        <taxon>Eukaryota</taxon>
        <taxon>Metazoa</taxon>
        <taxon>Echinodermata</taxon>
        <taxon>Eleutherozoa</taxon>
        <taxon>Echinozoa</taxon>
        <taxon>Holothuroidea</taxon>
        <taxon>Aspidochirotacea</taxon>
        <taxon>Aspidochirotida</taxon>
        <taxon>Holothuriidae</taxon>
        <taxon>Holothuria</taxon>
    </lineage>
</organism>
<name>A0A9Q1C276_HOLLE</name>
<dbReference type="OrthoDB" id="416437at2759"/>
<protein>
    <recommendedName>
        <fullName evidence="1">DUF6570 domain-containing protein</fullName>
    </recommendedName>
</protein>
<accession>A0A9Q1C276</accession>
<proteinExistence type="predicted"/>
<dbReference type="AlphaFoldDB" id="A0A9Q1C276"/>
<dbReference type="Proteomes" id="UP001152320">
    <property type="component" value="Chromosome 8"/>
</dbReference>
<sequence length="145" mass="16909">MLHECRTQFVLVDGAEWIWNACSALQKKNQIPKLSVKNHGEFVPKPQELQLFEQEERLISPRIPFMQLKKLPRGTHIHGNVVDVPVDIMPTITALPRNLLETETIPNKLKRRLCYKPAAYTENVRPPRIHKDLQWLIQNGTLFQK</sequence>
<dbReference type="EMBL" id="JAIZAY010000008">
    <property type="protein sequence ID" value="KAJ8037090.1"/>
    <property type="molecule type" value="Genomic_DNA"/>
</dbReference>
<comment type="caution">
    <text evidence="2">The sequence shown here is derived from an EMBL/GenBank/DDBJ whole genome shotgun (WGS) entry which is preliminary data.</text>
</comment>
<reference evidence="2" key="1">
    <citation type="submission" date="2021-10" db="EMBL/GenBank/DDBJ databases">
        <title>Tropical sea cucumber genome reveals ecological adaptation and Cuvierian tubules defense mechanism.</title>
        <authorList>
            <person name="Chen T."/>
        </authorList>
    </citation>
    <scope>NUCLEOTIDE SEQUENCE</scope>
    <source>
        <strain evidence="2">Nanhai2018</strain>
        <tissue evidence="2">Muscle</tissue>
    </source>
</reference>
<evidence type="ECO:0000313" key="2">
    <source>
        <dbReference type="EMBL" id="KAJ8037090.1"/>
    </source>
</evidence>
<dbReference type="Pfam" id="PF20209">
    <property type="entry name" value="DUF6570"/>
    <property type="match status" value="1"/>
</dbReference>
<keyword evidence="3" id="KW-1185">Reference proteome</keyword>
<gene>
    <name evidence="2" type="ORF">HOLleu_17825</name>
</gene>